<dbReference type="PANTHER" id="PTHR42085">
    <property type="entry name" value="F-BOX DOMAIN-CONTAINING PROTEIN"/>
    <property type="match status" value="1"/>
</dbReference>
<reference evidence="1 2" key="1">
    <citation type="submission" date="2023-08" db="EMBL/GenBank/DDBJ databases">
        <title>Black Yeasts Isolated from many extreme environments.</title>
        <authorList>
            <person name="Coleine C."/>
            <person name="Stajich J.E."/>
            <person name="Selbmann L."/>
        </authorList>
    </citation>
    <scope>NUCLEOTIDE SEQUENCE [LARGE SCALE GENOMIC DNA]</scope>
    <source>
        <strain evidence="1 2">CCFEE 5935</strain>
    </source>
</reference>
<dbReference type="InterPro" id="IPR038883">
    <property type="entry name" value="AN11006-like"/>
</dbReference>
<sequence>MAATCHAYDECSKMEDAIVNTHPPFSGQVTATTRTDDAVLDTHFRFLDLPPEIRDAIYSLALVDPESARTGSDADSLSAKPCEQRKCCFAILRPCKPLTARTFHPLYSLCRQIRVEASRVHWGEHLLCMEIDPDEGGHHPLALNIEPDLHTAMQLVQHWGLDFGGITRFRALRDLTVRIALDQVVDVRVTFDGAMRMGVEWLQYDESKKSIPRDVMQWHLANTNHRRVENEWKGEGIVDFFTGDAGLWETWFYINSEDVECE</sequence>
<dbReference type="Proteomes" id="UP001337655">
    <property type="component" value="Unassembled WGS sequence"/>
</dbReference>
<evidence type="ECO:0000313" key="1">
    <source>
        <dbReference type="EMBL" id="KAK5175109.1"/>
    </source>
</evidence>
<dbReference type="EMBL" id="JAVRRT010000001">
    <property type="protein sequence ID" value="KAK5175109.1"/>
    <property type="molecule type" value="Genomic_DNA"/>
</dbReference>
<evidence type="ECO:0000313" key="2">
    <source>
        <dbReference type="Proteomes" id="UP001337655"/>
    </source>
</evidence>
<dbReference type="AlphaFoldDB" id="A0AAV9PMH2"/>
<dbReference type="RefSeq" id="XP_064663747.1">
    <property type="nucleotide sequence ID" value="XM_064797513.1"/>
</dbReference>
<gene>
    <name evidence="1" type="ORF">LTR77_000246</name>
</gene>
<name>A0AAV9PMH2_9PEZI</name>
<dbReference type="GeneID" id="89921597"/>
<organism evidence="1 2">
    <name type="scientific">Saxophila tyrrhenica</name>
    <dbReference type="NCBI Taxonomy" id="1690608"/>
    <lineage>
        <taxon>Eukaryota</taxon>
        <taxon>Fungi</taxon>
        <taxon>Dikarya</taxon>
        <taxon>Ascomycota</taxon>
        <taxon>Pezizomycotina</taxon>
        <taxon>Dothideomycetes</taxon>
        <taxon>Dothideomycetidae</taxon>
        <taxon>Mycosphaerellales</taxon>
        <taxon>Extremaceae</taxon>
        <taxon>Saxophila</taxon>
    </lineage>
</organism>
<protein>
    <submittedName>
        <fullName evidence="1">Uncharacterized protein</fullName>
    </submittedName>
</protein>
<keyword evidence="2" id="KW-1185">Reference proteome</keyword>
<accession>A0AAV9PMH2</accession>
<dbReference type="PANTHER" id="PTHR42085:SF4">
    <property type="entry name" value="F-BOX DOMAIN-CONTAINING PROTEIN"/>
    <property type="match status" value="1"/>
</dbReference>
<comment type="caution">
    <text evidence="1">The sequence shown here is derived from an EMBL/GenBank/DDBJ whole genome shotgun (WGS) entry which is preliminary data.</text>
</comment>
<proteinExistence type="predicted"/>